<dbReference type="SUPFAM" id="SSF53927">
    <property type="entry name" value="Cytidine deaminase-like"/>
    <property type="match status" value="1"/>
</dbReference>
<sequence>MTIGSQTSVLTDRDTRHPAAVAIARRAREHGNHPFGTLPARPDGRVLLEAENTVLAARDATGHAETNPVRAASAAFDAEFPRGCALYTCTEPCAMCVGAICWGNIGRVVYVLGEDQLSALTGANPENPTMEPPSRDVFAAGQRAPGVVGPIELAPARAAHHGFRRGRPA</sequence>
<dbReference type="Gene3D" id="3.40.140.10">
    <property type="entry name" value="Cytidine Deaminase, domain 2"/>
    <property type="match status" value="1"/>
</dbReference>
<evidence type="ECO:0000313" key="2">
    <source>
        <dbReference type="EMBL" id="MTE17339.1"/>
    </source>
</evidence>
<dbReference type="Pfam" id="PF00383">
    <property type="entry name" value="dCMP_cyt_deam_1"/>
    <property type="match status" value="1"/>
</dbReference>
<dbReference type="CDD" id="cd01285">
    <property type="entry name" value="nucleoside_deaminase"/>
    <property type="match status" value="1"/>
</dbReference>
<reference evidence="2 3" key="1">
    <citation type="submission" date="2019-11" db="EMBL/GenBank/DDBJ databases">
        <title>Nocardia sp. nov. CT2-14 isolated from soil.</title>
        <authorList>
            <person name="Kanchanasin P."/>
            <person name="Tanasupawat S."/>
            <person name="Yuki M."/>
            <person name="Kudo T."/>
        </authorList>
    </citation>
    <scope>NUCLEOTIDE SEQUENCE [LARGE SCALE GENOMIC DNA]</scope>
    <source>
        <strain evidence="2 3">CT2-14</strain>
    </source>
</reference>
<dbReference type="PANTHER" id="PTHR11079:SF202">
    <property type="entry name" value="TRNA-SPECIFIC ADENOSINE DEAMINASE"/>
    <property type="match status" value="1"/>
</dbReference>
<accession>A0A6I3LBW8</accession>
<dbReference type="InterPro" id="IPR016193">
    <property type="entry name" value="Cytidine_deaminase-like"/>
</dbReference>
<keyword evidence="3" id="KW-1185">Reference proteome</keyword>
<evidence type="ECO:0000259" key="1">
    <source>
        <dbReference type="PROSITE" id="PS51747"/>
    </source>
</evidence>
<dbReference type="InterPro" id="IPR002125">
    <property type="entry name" value="CMP_dCMP_dom"/>
</dbReference>
<protein>
    <submittedName>
        <fullName evidence="2">Nucleoside deaminase</fullName>
    </submittedName>
</protein>
<dbReference type="GO" id="GO:0052717">
    <property type="term" value="F:tRNA-specific adenosine-34 deaminase activity"/>
    <property type="evidence" value="ECO:0007669"/>
    <property type="project" value="TreeGrafter"/>
</dbReference>
<comment type="caution">
    <text evidence="2">The sequence shown here is derived from an EMBL/GenBank/DDBJ whole genome shotgun (WGS) entry which is preliminary data.</text>
</comment>
<evidence type="ECO:0000313" key="3">
    <source>
        <dbReference type="Proteomes" id="UP000432464"/>
    </source>
</evidence>
<dbReference type="PROSITE" id="PS51747">
    <property type="entry name" value="CYT_DCMP_DEAMINASES_2"/>
    <property type="match status" value="1"/>
</dbReference>
<dbReference type="PANTHER" id="PTHR11079">
    <property type="entry name" value="CYTOSINE DEAMINASE FAMILY MEMBER"/>
    <property type="match status" value="1"/>
</dbReference>
<feature type="domain" description="CMP/dCMP-type deaminase" evidence="1">
    <location>
        <begin position="11"/>
        <end position="124"/>
    </location>
</feature>
<dbReference type="RefSeq" id="WP_154791742.1">
    <property type="nucleotide sequence ID" value="NZ_WMBB01000022.1"/>
</dbReference>
<name>A0A6I3LBW8_9NOCA</name>
<dbReference type="AlphaFoldDB" id="A0A6I3LBW8"/>
<dbReference type="Proteomes" id="UP000432464">
    <property type="component" value="Unassembled WGS sequence"/>
</dbReference>
<dbReference type="GO" id="GO:0002100">
    <property type="term" value="P:tRNA wobble adenosine to inosine editing"/>
    <property type="evidence" value="ECO:0007669"/>
    <property type="project" value="TreeGrafter"/>
</dbReference>
<proteinExistence type="predicted"/>
<organism evidence="2 3">
    <name type="scientific">Nocardia aurantiaca</name>
    <dbReference type="NCBI Taxonomy" id="2675850"/>
    <lineage>
        <taxon>Bacteria</taxon>
        <taxon>Bacillati</taxon>
        <taxon>Actinomycetota</taxon>
        <taxon>Actinomycetes</taxon>
        <taxon>Mycobacteriales</taxon>
        <taxon>Nocardiaceae</taxon>
        <taxon>Nocardia</taxon>
    </lineage>
</organism>
<gene>
    <name evidence="2" type="ORF">GLP40_31960</name>
</gene>
<dbReference type="EMBL" id="WMBB01000022">
    <property type="protein sequence ID" value="MTE17339.1"/>
    <property type="molecule type" value="Genomic_DNA"/>
</dbReference>